<dbReference type="SUPFAM" id="SSF55874">
    <property type="entry name" value="ATPase domain of HSP90 chaperone/DNA topoisomerase II/histidine kinase"/>
    <property type="match status" value="1"/>
</dbReference>
<dbReference type="PANTHER" id="PTHR24421">
    <property type="entry name" value="NITRATE/NITRITE SENSOR PROTEIN NARX-RELATED"/>
    <property type="match status" value="1"/>
</dbReference>
<keyword evidence="10" id="KW-0812">Transmembrane</keyword>
<comment type="caution">
    <text evidence="14">The sequence shown here is derived from an EMBL/GenBank/DDBJ whole genome shotgun (WGS) entry which is preliminary data.</text>
</comment>
<dbReference type="Gene3D" id="1.20.5.1930">
    <property type="match status" value="1"/>
</dbReference>
<evidence type="ECO:0000256" key="8">
    <source>
        <dbReference type="ARBA" id="ARBA00023012"/>
    </source>
</evidence>
<dbReference type="InterPro" id="IPR055558">
    <property type="entry name" value="DUF7134"/>
</dbReference>
<feature type="transmembrane region" description="Helical" evidence="10">
    <location>
        <begin position="183"/>
        <end position="211"/>
    </location>
</feature>
<evidence type="ECO:0000259" key="12">
    <source>
        <dbReference type="Pfam" id="PF07730"/>
    </source>
</evidence>
<dbReference type="InterPro" id="IPR050482">
    <property type="entry name" value="Sensor_HK_TwoCompSys"/>
</dbReference>
<dbReference type="Pfam" id="PF07730">
    <property type="entry name" value="HisKA_3"/>
    <property type="match status" value="1"/>
</dbReference>
<dbReference type="GO" id="GO:0046983">
    <property type="term" value="F:protein dimerization activity"/>
    <property type="evidence" value="ECO:0007669"/>
    <property type="project" value="InterPro"/>
</dbReference>
<organism evidence="14 15">
    <name type="scientific">Subtercola boreus</name>
    <dbReference type="NCBI Taxonomy" id="120213"/>
    <lineage>
        <taxon>Bacteria</taxon>
        <taxon>Bacillati</taxon>
        <taxon>Actinomycetota</taxon>
        <taxon>Actinomycetes</taxon>
        <taxon>Micrococcales</taxon>
        <taxon>Microbacteriaceae</taxon>
        <taxon>Subtercola</taxon>
    </lineage>
</organism>
<dbReference type="EMBL" id="NBWZ01000001">
    <property type="protein sequence ID" value="RFA10559.1"/>
    <property type="molecule type" value="Genomic_DNA"/>
</dbReference>
<keyword evidence="10" id="KW-0472">Membrane</keyword>
<dbReference type="Gene3D" id="3.30.565.10">
    <property type="entry name" value="Histidine kinase-like ATPase, C-terminal domain"/>
    <property type="match status" value="1"/>
</dbReference>
<evidence type="ECO:0000256" key="10">
    <source>
        <dbReference type="SAM" id="Phobius"/>
    </source>
</evidence>
<evidence type="ECO:0000256" key="2">
    <source>
        <dbReference type="ARBA" id="ARBA00012438"/>
    </source>
</evidence>
<dbReference type="Pfam" id="PF02518">
    <property type="entry name" value="HATPase_c"/>
    <property type="match status" value="1"/>
</dbReference>
<keyword evidence="6" id="KW-0418">Kinase</keyword>
<evidence type="ECO:0000313" key="15">
    <source>
        <dbReference type="Proteomes" id="UP000256486"/>
    </source>
</evidence>
<keyword evidence="7" id="KW-0067">ATP-binding</keyword>
<feature type="transmembrane region" description="Helical" evidence="10">
    <location>
        <begin position="98"/>
        <end position="120"/>
    </location>
</feature>
<feature type="domain" description="DUF7134" evidence="13">
    <location>
        <begin position="90"/>
        <end position="238"/>
    </location>
</feature>
<feature type="region of interest" description="Disordered" evidence="9">
    <location>
        <begin position="345"/>
        <end position="399"/>
    </location>
</feature>
<dbReference type="GO" id="GO:0005524">
    <property type="term" value="F:ATP binding"/>
    <property type="evidence" value="ECO:0007669"/>
    <property type="project" value="UniProtKB-KW"/>
</dbReference>
<keyword evidence="15" id="KW-1185">Reference proteome</keyword>
<keyword evidence="3" id="KW-0597">Phosphoprotein</keyword>
<dbReference type="InterPro" id="IPR011712">
    <property type="entry name" value="Sig_transdc_His_kin_sub3_dim/P"/>
</dbReference>
<reference evidence="14 15" key="1">
    <citation type="submission" date="2017-04" db="EMBL/GenBank/DDBJ databases">
        <title>Comparative genome analysis of Subtercola boreus.</title>
        <authorList>
            <person name="Cho Y.-J."/>
            <person name="Cho A."/>
            <person name="Kim O.-S."/>
            <person name="Lee J.-I."/>
        </authorList>
    </citation>
    <scope>NUCLEOTIDE SEQUENCE [LARGE SCALE GENOMIC DNA]</scope>
    <source>
        <strain evidence="14 15">K300</strain>
    </source>
</reference>
<evidence type="ECO:0000259" key="13">
    <source>
        <dbReference type="Pfam" id="PF23539"/>
    </source>
</evidence>
<feature type="region of interest" description="Disordered" evidence="9">
    <location>
        <begin position="1"/>
        <end position="53"/>
    </location>
</feature>
<evidence type="ECO:0000256" key="9">
    <source>
        <dbReference type="SAM" id="MobiDB-lite"/>
    </source>
</evidence>
<dbReference type="Pfam" id="PF23539">
    <property type="entry name" value="DUF7134"/>
    <property type="match status" value="1"/>
</dbReference>
<keyword evidence="8" id="KW-0902">Two-component regulatory system</keyword>
<evidence type="ECO:0000259" key="11">
    <source>
        <dbReference type="Pfam" id="PF02518"/>
    </source>
</evidence>
<evidence type="ECO:0000256" key="1">
    <source>
        <dbReference type="ARBA" id="ARBA00000085"/>
    </source>
</evidence>
<dbReference type="CDD" id="cd16917">
    <property type="entry name" value="HATPase_UhpB-NarQ-NarX-like"/>
    <property type="match status" value="1"/>
</dbReference>
<feature type="domain" description="Histidine kinase/HSP90-like ATPase" evidence="11">
    <location>
        <begin position="431"/>
        <end position="522"/>
    </location>
</feature>
<evidence type="ECO:0000313" key="14">
    <source>
        <dbReference type="EMBL" id="RFA10559.1"/>
    </source>
</evidence>
<feature type="transmembrane region" description="Helical" evidence="10">
    <location>
        <begin position="132"/>
        <end position="150"/>
    </location>
</feature>
<dbReference type="Proteomes" id="UP000256486">
    <property type="component" value="Unassembled WGS sequence"/>
</dbReference>
<feature type="transmembrane region" description="Helical" evidence="10">
    <location>
        <begin position="223"/>
        <end position="242"/>
    </location>
</feature>
<dbReference type="AlphaFoldDB" id="A0A3E0VLP5"/>
<dbReference type="GO" id="GO:0016020">
    <property type="term" value="C:membrane"/>
    <property type="evidence" value="ECO:0007669"/>
    <property type="project" value="InterPro"/>
</dbReference>
<dbReference type="PANTHER" id="PTHR24421:SF10">
    <property type="entry name" value="NITRATE_NITRITE SENSOR PROTEIN NARQ"/>
    <property type="match status" value="1"/>
</dbReference>
<keyword evidence="5" id="KW-0547">Nucleotide-binding</keyword>
<sequence>MVAGPAHYDRMDRRRLRRGRHPDAPEGCLSMTPDERPVTPPRTATVAGRSSVGQGAVPVARGAAGPGAPAAAPDARMSDLALPKPPGVFRSFFARHAWIVDGSIVVVYGLPTILFLGVSLAMGRDDWSRDPLRAGAAIAGSLIVLVALYLRRRHPFVLVIATGVGILLVAPSFEGLAQIPSVVALYGVAVYVSSRSALVAFAGLAAVRILADLIARGGDLGQVLVMSTASIFLMLIATLIGINVGNRKRYVEALLDRAAQLGRERDQQALLSSASERARIAREMHDIVAHSLTVMVALADGADRTVGHDPGRAQEAIRQVAETGRVALADMRVVLGVLAEPLAPAQEPAREPAPEPVPEPVQGTQSAPSGASLEQFASPRGRATAGADASPSLTPQPGHDDLDALIASYRSAGMVVVYTVTGAINPDPGIQLAVFRIVQEALTNSLRYAPDPKHVTVAVVFSGDGIAVTVSDQGQSQVAAPSIGTGHGIVGMRERAHGYGGTLEAGPTTAGGWQVRARIPQPAKPAGDAEDTEDA</sequence>
<dbReference type="InterPro" id="IPR003594">
    <property type="entry name" value="HATPase_dom"/>
</dbReference>
<keyword evidence="4" id="KW-0808">Transferase</keyword>
<gene>
    <name evidence="14" type="ORF">B7R54_16100</name>
</gene>
<keyword evidence="10" id="KW-1133">Transmembrane helix</keyword>
<evidence type="ECO:0000256" key="6">
    <source>
        <dbReference type="ARBA" id="ARBA00022777"/>
    </source>
</evidence>
<dbReference type="InterPro" id="IPR036890">
    <property type="entry name" value="HATPase_C_sf"/>
</dbReference>
<feature type="transmembrane region" description="Helical" evidence="10">
    <location>
        <begin position="157"/>
        <end position="177"/>
    </location>
</feature>
<protein>
    <recommendedName>
        <fullName evidence="2">histidine kinase</fullName>
        <ecNumber evidence="2">2.7.13.3</ecNumber>
    </recommendedName>
</protein>
<comment type="catalytic activity">
    <reaction evidence="1">
        <text>ATP + protein L-histidine = ADP + protein N-phospho-L-histidine.</text>
        <dbReference type="EC" id="2.7.13.3"/>
    </reaction>
</comment>
<feature type="domain" description="Signal transduction histidine kinase subgroup 3 dimerisation and phosphoacceptor" evidence="12">
    <location>
        <begin position="276"/>
        <end position="340"/>
    </location>
</feature>
<proteinExistence type="predicted"/>
<dbReference type="EC" id="2.7.13.3" evidence="2"/>
<name>A0A3E0VLP5_9MICO</name>
<accession>A0A3E0VLP5</accession>
<evidence type="ECO:0000256" key="7">
    <source>
        <dbReference type="ARBA" id="ARBA00022840"/>
    </source>
</evidence>
<evidence type="ECO:0000256" key="4">
    <source>
        <dbReference type="ARBA" id="ARBA00022679"/>
    </source>
</evidence>
<dbReference type="GO" id="GO:0000155">
    <property type="term" value="F:phosphorelay sensor kinase activity"/>
    <property type="evidence" value="ECO:0007669"/>
    <property type="project" value="InterPro"/>
</dbReference>
<evidence type="ECO:0000256" key="5">
    <source>
        <dbReference type="ARBA" id="ARBA00022741"/>
    </source>
</evidence>
<evidence type="ECO:0000256" key="3">
    <source>
        <dbReference type="ARBA" id="ARBA00022553"/>
    </source>
</evidence>